<organism evidence="2 3">
    <name type="scientific">Dictyobacter alpinus</name>
    <dbReference type="NCBI Taxonomy" id="2014873"/>
    <lineage>
        <taxon>Bacteria</taxon>
        <taxon>Bacillati</taxon>
        <taxon>Chloroflexota</taxon>
        <taxon>Ktedonobacteria</taxon>
        <taxon>Ktedonobacterales</taxon>
        <taxon>Dictyobacteraceae</taxon>
        <taxon>Dictyobacter</taxon>
    </lineage>
</organism>
<accession>A0A402B2T9</accession>
<dbReference type="InterPro" id="IPR012296">
    <property type="entry name" value="Nuclease_put_TT1808"/>
</dbReference>
<dbReference type="Pfam" id="PF05685">
    <property type="entry name" value="Uma2"/>
    <property type="match status" value="1"/>
</dbReference>
<dbReference type="InterPro" id="IPR008538">
    <property type="entry name" value="Uma2"/>
</dbReference>
<comment type="caution">
    <text evidence="2">The sequence shown here is derived from an EMBL/GenBank/DDBJ whole genome shotgun (WGS) entry which is preliminary data.</text>
</comment>
<feature type="domain" description="Putative restriction endonuclease" evidence="1">
    <location>
        <begin position="10"/>
        <end position="170"/>
    </location>
</feature>
<evidence type="ECO:0000313" key="2">
    <source>
        <dbReference type="EMBL" id="GCE25675.1"/>
    </source>
</evidence>
<gene>
    <name evidence="2" type="ORF">KDA_11590</name>
</gene>
<dbReference type="AlphaFoldDB" id="A0A402B2T9"/>
<name>A0A402B2T9_9CHLR</name>
<dbReference type="PANTHER" id="PTHR36558">
    <property type="entry name" value="GLR1098 PROTEIN"/>
    <property type="match status" value="1"/>
</dbReference>
<dbReference type="EMBL" id="BIFT01000001">
    <property type="protein sequence ID" value="GCE25675.1"/>
    <property type="molecule type" value="Genomic_DNA"/>
</dbReference>
<evidence type="ECO:0000259" key="1">
    <source>
        <dbReference type="Pfam" id="PF05685"/>
    </source>
</evidence>
<keyword evidence="3" id="KW-1185">Reference proteome</keyword>
<evidence type="ECO:0000313" key="3">
    <source>
        <dbReference type="Proteomes" id="UP000287171"/>
    </source>
</evidence>
<protein>
    <recommendedName>
        <fullName evidence="1">Putative restriction endonuclease domain-containing protein</fullName>
    </recommendedName>
</protein>
<dbReference type="Gene3D" id="3.90.1570.10">
    <property type="entry name" value="tt1808, chain A"/>
    <property type="match status" value="1"/>
</dbReference>
<proteinExistence type="predicted"/>
<dbReference type="InterPro" id="IPR011335">
    <property type="entry name" value="Restrct_endonuc-II-like"/>
</dbReference>
<dbReference type="PANTHER" id="PTHR36558:SF1">
    <property type="entry name" value="RESTRICTION ENDONUCLEASE DOMAIN-CONTAINING PROTEIN-RELATED"/>
    <property type="match status" value="1"/>
</dbReference>
<reference evidence="3" key="1">
    <citation type="submission" date="2018-12" db="EMBL/GenBank/DDBJ databases">
        <title>Tengunoibacter tsumagoiensis gen. nov., sp. nov., Dictyobacter kobayashii sp. nov., D. alpinus sp. nov., and D. joshuensis sp. nov. and description of Dictyobacteraceae fam. nov. within the order Ktedonobacterales isolated from Tengu-no-mugimeshi.</title>
        <authorList>
            <person name="Wang C.M."/>
            <person name="Zheng Y."/>
            <person name="Sakai Y."/>
            <person name="Toyoda A."/>
            <person name="Minakuchi Y."/>
            <person name="Abe K."/>
            <person name="Yokota A."/>
            <person name="Yabe S."/>
        </authorList>
    </citation>
    <scope>NUCLEOTIDE SEQUENCE [LARGE SCALE GENOMIC DNA]</scope>
    <source>
        <strain evidence="3">Uno16</strain>
    </source>
</reference>
<sequence length="191" mass="22245">MLNPQDKYTLEEYWKLAETFPERKYEYVDGYIRMMTGGSPAHGQIAVNISHLLVSALSSSDCNVYSSDVAIQLTNDKCYYPDISVSCDPRDWTRKKALESPSVVVEVLSPTTERIDKIEKLQAYQYYPTIQEILFVDSRKCYVEHHHRVGSFQWSVSLYKNRDDVVALSSIEVHFTVREIYHKVYLELEED</sequence>
<dbReference type="CDD" id="cd06260">
    <property type="entry name" value="DUF820-like"/>
    <property type="match status" value="1"/>
</dbReference>
<dbReference type="Proteomes" id="UP000287171">
    <property type="component" value="Unassembled WGS sequence"/>
</dbReference>
<dbReference type="RefSeq" id="WP_126626227.1">
    <property type="nucleotide sequence ID" value="NZ_BIFT01000001.1"/>
</dbReference>
<dbReference type="SUPFAM" id="SSF52980">
    <property type="entry name" value="Restriction endonuclease-like"/>
    <property type="match status" value="1"/>
</dbReference>
<dbReference type="OrthoDB" id="151907at2"/>